<evidence type="ECO:0000313" key="1">
    <source>
        <dbReference type="EMBL" id="KAF7729156.1"/>
    </source>
</evidence>
<dbReference type="AlphaFoldDB" id="A0A8H7BWK8"/>
<evidence type="ECO:0000313" key="2">
    <source>
        <dbReference type="Proteomes" id="UP000605846"/>
    </source>
</evidence>
<sequence>MHPASPVPSTSLLLLSHDQSQSAYTSPRQTQSTPVAVGHHIVHDDYTYNSLSSMPTDKVIQTVSLISVPPCQNELHLKPAYPNRPGYILYRLTITDHYSFNDLLHEVDIFGISNRRLVFTNTEMTRRYPRNQPIRQVISATQSTHVDILLGVDDVSVQIDWEQMK</sequence>
<dbReference type="EMBL" id="JABAYA010000028">
    <property type="protein sequence ID" value="KAF7729156.1"/>
    <property type="molecule type" value="Genomic_DNA"/>
</dbReference>
<accession>A0A8H7BWK8</accession>
<gene>
    <name evidence="1" type="ORF">EC973_004924</name>
</gene>
<protein>
    <submittedName>
        <fullName evidence="1">Uncharacterized protein</fullName>
    </submittedName>
</protein>
<proteinExistence type="predicted"/>
<organism evidence="1 2">
    <name type="scientific">Apophysomyces ossiformis</name>
    <dbReference type="NCBI Taxonomy" id="679940"/>
    <lineage>
        <taxon>Eukaryota</taxon>
        <taxon>Fungi</taxon>
        <taxon>Fungi incertae sedis</taxon>
        <taxon>Mucoromycota</taxon>
        <taxon>Mucoromycotina</taxon>
        <taxon>Mucoromycetes</taxon>
        <taxon>Mucorales</taxon>
        <taxon>Mucorineae</taxon>
        <taxon>Mucoraceae</taxon>
        <taxon>Apophysomyces</taxon>
    </lineage>
</organism>
<reference evidence="1" key="1">
    <citation type="submission" date="2020-01" db="EMBL/GenBank/DDBJ databases">
        <title>Genome Sequencing of Three Apophysomyces-Like Fungal Strains Confirms a Novel Fungal Genus in the Mucoromycota with divergent Burkholderia-like Endosymbiotic Bacteria.</title>
        <authorList>
            <person name="Stajich J.E."/>
            <person name="Macias A.M."/>
            <person name="Carter-House D."/>
            <person name="Lovett B."/>
            <person name="Kasson L.R."/>
            <person name="Berry K."/>
            <person name="Grigoriev I."/>
            <person name="Chang Y."/>
            <person name="Spatafora J."/>
            <person name="Kasson M.T."/>
        </authorList>
    </citation>
    <scope>NUCLEOTIDE SEQUENCE</scope>
    <source>
        <strain evidence="1">NRRL A-21654</strain>
    </source>
</reference>
<dbReference type="OrthoDB" id="10561712at2759"/>
<comment type="caution">
    <text evidence="1">The sequence shown here is derived from an EMBL/GenBank/DDBJ whole genome shotgun (WGS) entry which is preliminary data.</text>
</comment>
<name>A0A8H7BWK8_9FUNG</name>
<dbReference type="Proteomes" id="UP000605846">
    <property type="component" value="Unassembled WGS sequence"/>
</dbReference>
<keyword evidence="2" id="KW-1185">Reference proteome</keyword>